<dbReference type="GO" id="GO:0045944">
    <property type="term" value="P:positive regulation of transcription by RNA polymerase II"/>
    <property type="evidence" value="ECO:0007669"/>
    <property type="project" value="TreeGrafter"/>
</dbReference>
<gene>
    <name evidence="8" type="ORF">TCEB3V08_LOCUS12353</name>
</gene>
<organism evidence="8">
    <name type="scientific">Timema cristinae</name>
    <name type="common">Walking stick</name>
    <dbReference type="NCBI Taxonomy" id="61476"/>
    <lineage>
        <taxon>Eukaryota</taxon>
        <taxon>Metazoa</taxon>
        <taxon>Ecdysozoa</taxon>
        <taxon>Arthropoda</taxon>
        <taxon>Hexapoda</taxon>
        <taxon>Insecta</taxon>
        <taxon>Pterygota</taxon>
        <taxon>Neoptera</taxon>
        <taxon>Polyneoptera</taxon>
        <taxon>Phasmatodea</taxon>
        <taxon>Timematodea</taxon>
        <taxon>Timematoidea</taxon>
        <taxon>Timematidae</taxon>
        <taxon>Timema</taxon>
    </lineage>
</organism>
<dbReference type="Gene3D" id="3.30.160.60">
    <property type="entry name" value="Classic Zinc Finger"/>
    <property type="match status" value="2"/>
</dbReference>
<feature type="domain" description="C2H2-type" evidence="7">
    <location>
        <begin position="479"/>
        <end position="506"/>
    </location>
</feature>
<protein>
    <recommendedName>
        <fullName evidence="7">C2H2-type domain-containing protein</fullName>
    </recommendedName>
</protein>
<dbReference type="AlphaFoldDB" id="A0A7R9DI72"/>
<proteinExistence type="predicted"/>
<sequence>MEREDTQVPRGALTTFCLIQGTFKLNAGSFGFPSTTIVVSVSPWSPTQVKPPSVVWLDFKPLTSPNTSKLDHKSLTSNPHAHQCSSILFTPVVTPSAPNAITTATRNNMRSSSAAGIARRLSRSSPKATTTLQEMNERHNFHTDFIHPDDIVEHRNGSVYIKHLRCRACNYKAAFEWEIARHEGRVHGMVREVPPGGQKTSVKKVPRPIPNLIRIQSKATPAPSSTSSPLPILRIPTVRGRVPVASLLKPREPQMSDKDLNEICAKSCPNSFLKDFASLIGDEDAFKTSDPDKSVGKSSPPAAFKRKNASFFDQLKEKLGAADNLVCTWCGHESKCLSELVRHQKLHTGKAMRGDSSTSSLTIGAAELSSTRCQHCRHRCKTSADLIVHLQLCEEAKRNHEPSATEDQKDQDEEKMEDDELPVENKVFVWNELPQPEESRPLPEDESESPPDSIAAVETTLDFQPAVAAVKKVRDNQVFKCPHCSFWASTASRFHVHIVGHLNKKPFECSLCAYRSNWRWDITKHIRLKSARDAGHERARVLMTDETGRRNYSKYNKYLTLMRVHEATAESSGTGRRSRGVAEGSQGRAETPPLRPPPSLLPAQEGPEERKDLFPEGGEEKPPDKRTSTEGRKTLWKCKKCNYRDASRELVLAHVKEHYQQRSLAAISISGDEASVGGRDQPPFRCGHCLQVSNWKHVIQVQLTLTAWAVLYLTYLD</sequence>
<dbReference type="FunFam" id="3.30.160.60:FF:000894">
    <property type="entry name" value="Uncharacterized protein, isoform C"/>
    <property type="match status" value="1"/>
</dbReference>
<feature type="region of interest" description="Disordered" evidence="6">
    <location>
        <begin position="433"/>
        <end position="453"/>
    </location>
</feature>
<accession>A0A7R9DI72</accession>
<feature type="compositionally biased region" description="Acidic residues" evidence="6">
    <location>
        <begin position="409"/>
        <end position="421"/>
    </location>
</feature>
<reference evidence="8" key="1">
    <citation type="submission" date="2020-11" db="EMBL/GenBank/DDBJ databases">
        <authorList>
            <person name="Tran Van P."/>
        </authorList>
    </citation>
    <scope>NUCLEOTIDE SEQUENCE</scope>
</reference>
<evidence type="ECO:0000313" key="8">
    <source>
        <dbReference type="EMBL" id="CAD7415205.1"/>
    </source>
</evidence>
<evidence type="ECO:0000256" key="6">
    <source>
        <dbReference type="SAM" id="MobiDB-lite"/>
    </source>
</evidence>
<keyword evidence="3 5" id="KW-0863">Zinc-finger</keyword>
<evidence type="ECO:0000256" key="4">
    <source>
        <dbReference type="ARBA" id="ARBA00022833"/>
    </source>
</evidence>
<dbReference type="EMBL" id="OC325644">
    <property type="protein sequence ID" value="CAD7415205.1"/>
    <property type="molecule type" value="Genomic_DNA"/>
</dbReference>
<dbReference type="PROSITE" id="PS50157">
    <property type="entry name" value="ZINC_FINGER_C2H2_2"/>
    <property type="match status" value="2"/>
</dbReference>
<evidence type="ECO:0000259" key="7">
    <source>
        <dbReference type="PROSITE" id="PS50157"/>
    </source>
</evidence>
<dbReference type="InterPro" id="IPR050688">
    <property type="entry name" value="Zinc_finger/UBP_domain"/>
</dbReference>
<feature type="region of interest" description="Disordered" evidence="6">
    <location>
        <begin position="397"/>
        <end position="421"/>
    </location>
</feature>
<evidence type="ECO:0000256" key="5">
    <source>
        <dbReference type="PROSITE-ProRule" id="PRU00042"/>
    </source>
</evidence>
<keyword evidence="4" id="KW-0862">Zinc</keyword>
<evidence type="ECO:0000256" key="2">
    <source>
        <dbReference type="ARBA" id="ARBA00022737"/>
    </source>
</evidence>
<keyword evidence="2" id="KW-0677">Repeat</keyword>
<dbReference type="PANTHER" id="PTHR24403:SF94">
    <property type="entry name" value="KUMGANG"/>
    <property type="match status" value="1"/>
</dbReference>
<keyword evidence="1" id="KW-0479">Metal-binding</keyword>
<dbReference type="SUPFAM" id="SSF57667">
    <property type="entry name" value="beta-beta-alpha zinc fingers"/>
    <property type="match status" value="1"/>
</dbReference>
<dbReference type="InterPro" id="IPR036236">
    <property type="entry name" value="Znf_C2H2_sf"/>
</dbReference>
<feature type="compositionally biased region" description="Basic and acidic residues" evidence="6">
    <location>
        <begin position="397"/>
        <end position="408"/>
    </location>
</feature>
<feature type="domain" description="C2H2-type" evidence="7">
    <location>
        <begin position="325"/>
        <end position="352"/>
    </location>
</feature>
<dbReference type="GO" id="GO:0005634">
    <property type="term" value="C:nucleus"/>
    <property type="evidence" value="ECO:0007669"/>
    <property type="project" value="TreeGrafter"/>
</dbReference>
<evidence type="ECO:0000256" key="3">
    <source>
        <dbReference type="ARBA" id="ARBA00022771"/>
    </source>
</evidence>
<evidence type="ECO:0000256" key="1">
    <source>
        <dbReference type="ARBA" id="ARBA00022723"/>
    </source>
</evidence>
<dbReference type="SMART" id="SM00355">
    <property type="entry name" value="ZnF_C2H2"/>
    <property type="match status" value="6"/>
</dbReference>
<dbReference type="GO" id="GO:0008270">
    <property type="term" value="F:zinc ion binding"/>
    <property type="evidence" value="ECO:0007669"/>
    <property type="project" value="UniProtKB-KW"/>
</dbReference>
<feature type="compositionally biased region" description="Basic and acidic residues" evidence="6">
    <location>
        <begin position="607"/>
        <end position="631"/>
    </location>
</feature>
<dbReference type="PANTHER" id="PTHR24403">
    <property type="entry name" value="ZINC FINGER PROTEIN"/>
    <property type="match status" value="1"/>
</dbReference>
<feature type="region of interest" description="Disordered" evidence="6">
    <location>
        <begin position="567"/>
        <end position="631"/>
    </location>
</feature>
<name>A0A7R9DI72_TIMCR</name>
<dbReference type="InterPro" id="IPR013087">
    <property type="entry name" value="Znf_C2H2_type"/>
</dbReference>